<dbReference type="AlphaFoldDB" id="B4N298"/>
<evidence type="ECO:0000259" key="3">
    <source>
        <dbReference type="SMART" id="SM01175"/>
    </source>
</evidence>
<dbReference type="SMR" id="B4N298"/>
<evidence type="ECO:0000256" key="2">
    <source>
        <dbReference type="SAM" id="MobiDB-lite"/>
    </source>
</evidence>
<feature type="region of interest" description="Disordered" evidence="2">
    <location>
        <begin position="229"/>
        <end position="266"/>
    </location>
</feature>
<accession>B4N298</accession>
<dbReference type="eggNOG" id="KOG4381">
    <property type="taxonomic scope" value="Eukaryota"/>
</dbReference>
<dbReference type="InterPro" id="IPR037213">
    <property type="entry name" value="Run_dom_sf"/>
</dbReference>
<evidence type="ECO:0000256" key="1">
    <source>
        <dbReference type="ARBA" id="ARBA00023006"/>
    </source>
</evidence>
<reference evidence="4 5" key="1">
    <citation type="journal article" date="2007" name="Nature">
        <title>Evolution of genes and genomes on the Drosophila phylogeny.</title>
        <authorList>
            <consortium name="Drosophila 12 Genomes Consortium"/>
            <person name="Clark A.G."/>
            <person name="Eisen M.B."/>
            <person name="Smith D.R."/>
            <person name="Bergman C.M."/>
            <person name="Oliver B."/>
            <person name="Markow T.A."/>
            <person name="Kaufman T.C."/>
            <person name="Kellis M."/>
            <person name="Gelbart W."/>
            <person name="Iyer V.N."/>
            <person name="Pollard D.A."/>
            <person name="Sackton T.B."/>
            <person name="Larracuente A.M."/>
            <person name="Singh N.D."/>
            <person name="Abad J.P."/>
            <person name="Abt D.N."/>
            <person name="Adryan B."/>
            <person name="Aguade M."/>
            <person name="Akashi H."/>
            <person name="Anderson W.W."/>
            <person name="Aquadro C.F."/>
            <person name="Ardell D.H."/>
            <person name="Arguello R."/>
            <person name="Artieri C.G."/>
            <person name="Barbash D.A."/>
            <person name="Barker D."/>
            <person name="Barsanti P."/>
            <person name="Batterham P."/>
            <person name="Batzoglou S."/>
            <person name="Begun D."/>
            <person name="Bhutkar A."/>
            <person name="Blanco E."/>
            <person name="Bosak S.A."/>
            <person name="Bradley R.K."/>
            <person name="Brand A.D."/>
            <person name="Brent M.R."/>
            <person name="Brooks A.N."/>
            <person name="Brown R.H."/>
            <person name="Butlin R.K."/>
            <person name="Caggese C."/>
            <person name="Calvi B.R."/>
            <person name="Bernardo de Carvalho A."/>
            <person name="Caspi A."/>
            <person name="Castrezana S."/>
            <person name="Celniker S.E."/>
            <person name="Chang J.L."/>
            <person name="Chapple C."/>
            <person name="Chatterji S."/>
            <person name="Chinwalla A."/>
            <person name="Civetta A."/>
            <person name="Clifton S.W."/>
            <person name="Comeron J.M."/>
            <person name="Costello J.C."/>
            <person name="Coyne J.A."/>
            <person name="Daub J."/>
            <person name="David R.G."/>
            <person name="Delcher A.L."/>
            <person name="Delehaunty K."/>
            <person name="Do C.B."/>
            <person name="Ebling H."/>
            <person name="Edwards K."/>
            <person name="Eickbush T."/>
            <person name="Evans J.D."/>
            <person name="Filipski A."/>
            <person name="Findeiss S."/>
            <person name="Freyhult E."/>
            <person name="Fulton L."/>
            <person name="Fulton R."/>
            <person name="Garcia A.C."/>
            <person name="Gardiner A."/>
            <person name="Garfield D.A."/>
            <person name="Garvin B.E."/>
            <person name="Gibson G."/>
            <person name="Gilbert D."/>
            <person name="Gnerre S."/>
            <person name="Godfrey J."/>
            <person name="Good R."/>
            <person name="Gotea V."/>
            <person name="Gravely B."/>
            <person name="Greenberg A.J."/>
            <person name="Griffiths-Jones S."/>
            <person name="Gross S."/>
            <person name="Guigo R."/>
            <person name="Gustafson E.A."/>
            <person name="Haerty W."/>
            <person name="Hahn M.W."/>
            <person name="Halligan D.L."/>
            <person name="Halpern A.L."/>
            <person name="Halter G.M."/>
            <person name="Han M.V."/>
            <person name="Heger A."/>
            <person name="Hillier L."/>
            <person name="Hinrichs A.S."/>
            <person name="Holmes I."/>
            <person name="Hoskins R.A."/>
            <person name="Hubisz M.J."/>
            <person name="Hultmark D."/>
            <person name="Huntley M.A."/>
            <person name="Jaffe D.B."/>
            <person name="Jagadeeshan S."/>
            <person name="Jeck W.R."/>
            <person name="Johnson J."/>
            <person name="Jones C.D."/>
            <person name="Jordan W.C."/>
            <person name="Karpen G.H."/>
            <person name="Kataoka E."/>
            <person name="Keightley P.D."/>
            <person name="Kheradpour P."/>
            <person name="Kirkness E.F."/>
            <person name="Koerich L.B."/>
            <person name="Kristiansen K."/>
            <person name="Kudrna D."/>
            <person name="Kulathinal R.J."/>
            <person name="Kumar S."/>
            <person name="Kwok R."/>
            <person name="Lander E."/>
            <person name="Langley C.H."/>
            <person name="Lapoint R."/>
            <person name="Lazzaro B.P."/>
            <person name="Lee S.J."/>
            <person name="Levesque L."/>
            <person name="Li R."/>
            <person name="Lin C.F."/>
            <person name="Lin M.F."/>
            <person name="Lindblad-Toh K."/>
            <person name="Llopart A."/>
            <person name="Long M."/>
            <person name="Low L."/>
            <person name="Lozovsky E."/>
            <person name="Lu J."/>
            <person name="Luo M."/>
            <person name="Machado C.A."/>
            <person name="Makalowski W."/>
            <person name="Marzo M."/>
            <person name="Matsuda M."/>
            <person name="Matzkin L."/>
            <person name="McAllister B."/>
            <person name="McBride C.S."/>
            <person name="McKernan B."/>
            <person name="McKernan K."/>
            <person name="Mendez-Lago M."/>
            <person name="Minx P."/>
            <person name="Mollenhauer M.U."/>
            <person name="Montooth K."/>
            <person name="Mount S.M."/>
            <person name="Mu X."/>
            <person name="Myers E."/>
            <person name="Negre B."/>
            <person name="Newfeld S."/>
            <person name="Nielsen R."/>
            <person name="Noor M.A."/>
            <person name="O'Grady P."/>
            <person name="Pachter L."/>
            <person name="Papaceit M."/>
            <person name="Parisi M.J."/>
            <person name="Parisi M."/>
            <person name="Parts L."/>
            <person name="Pedersen J.S."/>
            <person name="Pesole G."/>
            <person name="Phillippy A.M."/>
            <person name="Ponting C.P."/>
            <person name="Pop M."/>
            <person name="Porcelli D."/>
            <person name="Powell J.R."/>
            <person name="Prohaska S."/>
            <person name="Pruitt K."/>
            <person name="Puig M."/>
            <person name="Quesneville H."/>
            <person name="Ram K.R."/>
            <person name="Rand D."/>
            <person name="Rasmussen M.D."/>
            <person name="Reed L.K."/>
            <person name="Reenan R."/>
            <person name="Reily A."/>
            <person name="Remington K.A."/>
            <person name="Rieger T.T."/>
            <person name="Ritchie M.G."/>
            <person name="Robin C."/>
            <person name="Rogers Y.H."/>
            <person name="Rohde C."/>
            <person name="Rozas J."/>
            <person name="Rubenfield M.J."/>
            <person name="Ruiz A."/>
            <person name="Russo S."/>
            <person name="Salzberg S.L."/>
            <person name="Sanchez-Gracia A."/>
            <person name="Saranga D.J."/>
            <person name="Sato H."/>
            <person name="Schaeffer S.W."/>
            <person name="Schatz M.C."/>
            <person name="Schlenke T."/>
            <person name="Schwartz R."/>
            <person name="Segarra C."/>
            <person name="Singh R.S."/>
            <person name="Sirot L."/>
            <person name="Sirota M."/>
            <person name="Sisneros N.B."/>
            <person name="Smith C.D."/>
            <person name="Smith T.F."/>
            <person name="Spieth J."/>
            <person name="Stage D.E."/>
            <person name="Stark A."/>
            <person name="Stephan W."/>
            <person name="Strausberg R.L."/>
            <person name="Strempel S."/>
            <person name="Sturgill D."/>
            <person name="Sutton G."/>
            <person name="Sutton G.G."/>
            <person name="Tao W."/>
            <person name="Teichmann S."/>
            <person name="Tobari Y.N."/>
            <person name="Tomimura Y."/>
            <person name="Tsolas J.M."/>
            <person name="Valente V.L."/>
            <person name="Venter E."/>
            <person name="Venter J.C."/>
            <person name="Vicario S."/>
            <person name="Vieira F.G."/>
            <person name="Vilella A.J."/>
            <person name="Villasante A."/>
            <person name="Walenz B."/>
            <person name="Wang J."/>
            <person name="Wasserman M."/>
            <person name="Watts T."/>
            <person name="Wilson D."/>
            <person name="Wilson R.K."/>
            <person name="Wing R.A."/>
            <person name="Wolfner M.F."/>
            <person name="Wong A."/>
            <person name="Wong G.K."/>
            <person name="Wu C.I."/>
            <person name="Wu G."/>
            <person name="Yamamoto D."/>
            <person name="Yang H.P."/>
            <person name="Yang S.P."/>
            <person name="Yorke J.A."/>
            <person name="Yoshida K."/>
            <person name="Zdobnov E."/>
            <person name="Zhang P."/>
            <person name="Zhang Y."/>
            <person name="Zimin A.V."/>
            <person name="Baldwin J."/>
            <person name="Abdouelleil A."/>
            <person name="Abdulkadir J."/>
            <person name="Abebe A."/>
            <person name="Abera B."/>
            <person name="Abreu J."/>
            <person name="Acer S.C."/>
            <person name="Aftuck L."/>
            <person name="Alexander A."/>
            <person name="An P."/>
            <person name="Anderson E."/>
            <person name="Anderson S."/>
            <person name="Arachi H."/>
            <person name="Azer M."/>
            <person name="Bachantsang P."/>
            <person name="Barry A."/>
            <person name="Bayul T."/>
            <person name="Berlin A."/>
            <person name="Bessette D."/>
            <person name="Bloom T."/>
            <person name="Blye J."/>
            <person name="Boguslavskiy L."/>
            <person name="Bonnet C."/>
            <person name="Boukhgalter B."/>
            <person name="Bourzgui I."/>
            <person name="Brown A."/>
            <person name="Cahill P."/>
            <person name="Channer S."/>
            <person name="Cheshatsang Y."/>
            <person name="Chuda L."/>
            <person name="Citroen M."/>
            <person name="Collymore A."/>
            <person name="Cooke P."/>
            <person name="Costello M."/>
            <person name="D'Aco K."/>
            <person name="Daza R."/>
            <person name="De Haan G."/>
            <person name="DeGray S."/>
            <person name="DeMaso C."/>
            <person name="Dhargay N."/>
            <person name="Dooley K."/>
            <person name="Dooley E."/>
            <person name="Doricent M."/>
            <person name="Dorje P."/>
            <person name="Dorjee K."/>
            <person name="Dupes A."/>
            <person name="Elong R."/>
            <person name="Falk J."/>
            <person name="Farina A."/>
            <person name="Faro S."/>
            <person name="Ferguson D."/>
            <person name="Fisher S."/>
            <person name="Foley C.D."/>
            <person name="Franke A."/>
            <person name="Friedrich D."/>
            <person name="Gadbois L."/>
            <person name="Gearin G."/>
            <person name="Gearin C.R."/>
            <person name="Giannoukos G."/>
            <person name="Goode T."/>
            <person name="Graham J."/>
            <person name="Grandbois E."/>
            <person name="Grewal S."/>
            <person name="Gyaltsen K."/>
            <person name="Hafez N."/>
            <person name="Hagos B."/>
            <person name="Hall J."/>
            <person name="Henson C."/>
            <person name="Hollinger A."/>
            <person name="Honan T."/>
            <person name="Huard M.D."/>
            <person name="Hughes L."/>
            <person name="Hurhula B."/>
            <person name="Husby M.E."/>
            <person name="Kamat A."/>
            <person name="Kanga B."/>
            <person name="Kashin S."/>
            <person name="Khazanovich D."/>
            <person name="Kisner P."/>
            <person name="Lance K."/>
            <person name="Lara M."/>
            <person name="Lee W."/>
            <person name="Lennon N."/>
            <person name="Letendre F."/>
            <person name="LeVine R."/>
            <person name="Lipovsky A."/>
            <person name="Liu X."/>
            <person name="Liu J."/>
            <person name="Liu S."/>
            <person name="Lokyitsang T."/>
            <person name="Lokyitsang Y."/>
            <person name="Lubonja R."/>
            <person name="Lui A."/>
            <person name="MacDonald P."/>
            <person name="Magnisalis V."/>
            <person name="Maru K."/>
            <person name="Matthews C."/>
            <person name="McCusker W."/>
            <person name="McDonough S."/>
            <person name="Mehta T."/>
            <person name="Meldrim J."/>
            <person name="Meneus L."/>
            <person name="Mihai O."/>
            <person name="Mihalev A."/>
            <person name="Mihova T."/>
            <person name="Mittelman R."/>
            <person name="Mlenga V."/>
            <person name="Montmayeur A."/>
            <person name="Mulrain L."/>
            <person name="Navidi A."/>
            <person name="Naylor J."/>
            <person name="Negash T."/>
            <person name="Nguyen T."/>
            <person name="Nguyen N."/>
            <person name="Nicol R."/>
            <person name="Norbu C."/>
            <person name="Norbu N."/>
            <person name="Novod N."/>
            <person name="O'Neill B."/>
            <person name="Osman S."/>
            <person name="Markiewicz E."/>
            <person name="Oyono O.L."/>
            <person name="Patti C."/>
            <person name="Phunkhang P."/>
            <person name="Pierre F."/>
            <person name="Priest M."/>
            <person name="Raghuraman S."/>
            <person name="Rege F."/>
            <person name="Reyes R."/>
            <person name="Rise C."/>
            <person name="Rogov P."/>
            <person name="Ross K."/>
            <person name="Ryan E."/>
            <person name="Settipalli S."/>
            <person name="Shea T."/>
            <person name="Sherpa N."/>
            <person name="Shi L."/>
            <person name="Shih D."/>
            <person name="Sparrow T."/>
            <person name="Spaulding J."/>
            <person name="Stalker J."/>
            <person name="Stange-Thomann N."/>
            <person name="Stavropoulos S."/>
            <person name="Stone C."/>
            <person name="Strader C."/>
            <person name="Tesfaye S."/>
            <person name="Thomson T."/>
            <person name="Thoulutsang Y."/>
            <person name="Thoulutsang D."/>
            <person name="Topham K."/>
            <person name="Topping I."/>
            <person name="Tsamla T."/>
            <person name="Vassiliev H."/>
            <person name="Vo A."/>
            <person name="Wangchuk T."/>
            <person name="Wangdi T."/>
            <person name="Weiand M."/>
            <person name="Wilkinson J."/>
            <person name="Wilson A."/>
            <person name="Yadav S."/>
            <person name="Young G."/>
            <person name="Yu Q."/>
            <person name="Zembek L."/>
            <person name="Zhong D."/>
            <person name="Zimmer A."/>
            <person name="Zwirko Z."/>
            <person name="Jaffe D.B."/>
            <person name="Alvarez P."/>
            <person name="Brockman W."/>
            <person name="Butler J."/>
            <person name="Chin C."/>
            <person name="Gnerre S."/>
            <person name="Grabherr M."/>
            <person name="Kleber M."/>
            <person name="Mauceli E."/>
            <person name="MacCallum I."/>
        </authorList>
    </citation>
    <scope>NUCLEOTIDE SEQUENCE [LARGE SCALE GENOMIC DNA]</scope>
    <source>
        <strain evidence="5">Tucson 14030-0811.24</strain>
    </source>
</reference>
<keyword evidence="5" id="KW-1185">Reference proteome</keyword>
<dbReference type="eggNOG" id="KOG1829">
    <property type="taxonomic scope" value="Eukaryota"/>
</dbReference>
<dbReference type="PANTHER" id="PTHR45971">
    <property type="entry name" value="PHOX (PX) DOMAIN-CONTAINING PROTEIN"/>
    <property type="match status" value="1"/>
</dbReference>
<organism evidence="4 5">
    <name type="scientific">Drosophila willistoni</name>
    <name type="common">Fruit fly</name>
    <dbReference type="NCBI Taxonomy" id="7260"/>
    <lineage>
        <taxon>Eukaryota</taxon>
        <taxon>Metazoa</taxon>
        <taxon>Ecdysozoa</taxon>
        <taxon>Arthropoda</taxon>
        <taxon>Hexapoda</taxon>
        <taxon>Insecta</taxon>
        <taxon>Pterygota</taxon>
        <taxon>Neoptera</taxon>
        <taxon>Endopterygota</taxon>
        <taxon>Diptera</taxon>
        <taxon>Brachycera</taxon>
        <taxon>Muscomorpha</taxon>
        <taxon>Ephydroidea</taxon>
        <taxon>Drosophilidae</taxon>
        <taxon>Drosophila</taxon>
        <taxon>Sophophora</taxon>
    </lineage>
</organism>
<dbReference type="OrthoDB" id="10067503at2759"/>
<proteinExistence type="predicted"/>
<dbReference type="InterPro" id="IPR025258">
    <property type="entry name" value="RH_dom"/>
</dbReference>
<dbReference type="InParanoid" id="B4N298"/>
<dbReference type="CDD" id="cd17686">
    <property type="entry name" value="RUN_RUBCN"/>
    <property type="match status" value="1"/>
</dbReference>
<dbReference type="PANTHER" id="PTHR45971:SF1">
    <property type="entry name" value="RUBICON, ISOFORM A"/>
    <property type="match status" value="1"/>
</dbReference>
<dbReference type="SUPFAM" id="SSF140741">
    <property type="entry name" value="RUN domain-like"/>
    <property type="match status" value="1"/>
</dbReference>
<sequence length="814" mass="93303">MVERLLTELRRVTNYWFQAKSQECFELLVQICTQILEHGLAEKNEETDTDHLINDFEFLLASQLKVSTGPTLVHGKCQSRRDFFHSWITRCLQARCLVECLQNLVADNELMECYYQRANAFLHQTGPSTTLFVCLLAIQLNQKNLLSQLERNKQLRHRRTSSQPNFSISPRLKVVFEEEHQQPQAVPEQAPVRNQRFLRRLKSLPNLLHDEEDHRAKCRRSQTFSIARTKDTIDSIKPSTSAGSYQSSSTTRSTSSRASSSSSSPTRIEIIDCDDIKIWTDQSTTPPADIPVEGEKDAISLKHSSPLNNFLSNLFGTHNKYTTWFQRGLGEDNIQHQGAGDSVLDTFLPVNGRKLHMKQTLFEGVSMLHEAAAAAAAASPIRLTTTTATSEPLDILGQPNLVHCSESNSSSYCSMASGSNNSKMDEQSLATFLQFSQYAHNNTELEKENNHFRISEACIQAIEQMKWTKTSIPFGHGMEPRATSSLASSSYSNIRQSSAEAVGLQLISRFNDQHLPKVGHLKWLVLDQDTPQQLLPMPEISSCSGGASLQRGTKTWAPPRQQIIFTEHPPLSRSELLQLQHYRCAGCGMNVERQYQHHFRYCTYLGKYLCTGCHRQQISAIPSKILQSWDFRCYPVSTFAYRLIEQMYTFPLFNVRDLNPQLYGHSQLSLAFRRRVELRQVNEFIKQCRFATREQTFFNVIPEHLTQNCVDLWSMCDLVDVQNGSMARSIEELIELSEKHVYNCVLCTGRAFVCEHCRSNNLIYPWHRKIRRCGECGIYWHQSCWKLHKRLHPDVPCTRCSRWESKHMTYIESV</sequence>
<protein>
    <recommendedName>
        <fullName evidence="3">Rubicon Homology domain-containing protein</fullName>
    </recommendedName>
</protein>
<name>B4N298_DROWI</name>
<dbReference type="STRING" id="7260.B4N298"/>
<dbReference type="Pfam" id="PF21054">
    <property type="entry name" value="RUBC_PIKBD"/>
    <property type="match status" value="2"/>
</dbReference>
<dbReference type="EMBL" id="CH963925">
    <property type="protein sequence ID" value="EDW78487.2"/>
    <property type="molecule type" value="Genomic_DNA"/>
</dbReference>
<evidence type="ECO:0000313" key="4">
    <source>
        <dbReference type="EMBL" id="EDW78487.2"/>
    </source>
</evidence>
<dbReference type="InterPro" id="IPR048569">
    <property type="entry name" value="RUBC_PIKBD"/>
</dbReference>
<dbReference type="FunCoup" id="B4N298">
    <property type="interactions" value="925"/>
</dbReference>
<dbReference type="KEGG" id="dwi:6644600"/>
<feature type="compositionally biased region" description="Low complexity" evidence="2">
    <location>
        <begin position="239"/>
        <end position="264"/>
    </location>
</feature>
<dbReference type="GO" id="GO:1901981">
    <property type="term" value="F:phosphatidylinositol phosphate binding"/>
    <property type="evidence" value="ECO:0007669"/>
    <property type="project" value="TreeGrafter"/>
</dbReference>
<dbReference type="GO" id="GO:0006914">
    <property type="term" value="P:autophagy"/>
    <property type="evidence" value="ECO:0007669"/>
    <property type="project" value="UniProtKB-KW"/>
</dbReference>
<dbReference type="SMART" id="SM01175">
    <property type="entry name" value="DUF4206"/>
    <property type="match status" value="1"/>
</dbReference>
<evidence type="ECO:0000313" key="5">
    <source>
        <dbReference type="Proteomes" id="UP000007798"/>
    </source>
</evidence>
<dbReference type="Proteomes" id="UP000007798">
    <property type="component" value="Unassembled WGS sequence"/>
</dbReference>
<dbReference type="Pfam" id="PF13901">
    <property type="entry name" value="RH_dom"/>
    <property type="match status" value="1"/>
</dbReference>
<gene>
    <name evidence="4" type="primary">Dwil\GK16461</name>
    <name evidence="4" type="ORF">Dwil_GK16461</name>
</gene>
<feature type="domain" description="Rubicon Homology" evidence="3">
    <location>
        <begin position="600"/>
        <end position="807"/>
    </location>
</feature>
<keyword evidence="1" id="KW-0072">Autophagy</keyword>
<dbReference type="InterPro" id="IPR052428">
    <property type="entry name" value="Autophagy_HostDef_Reg"/>
</dbReference>
<dbReference type="HOGENOM" id="CLU_013778_0_0_1"/>